<dbReference type="InterPro" id="IPR026741">
    <property type="entry name" value="SNO"/>
</dbReference>
<gene>
    <name evidence="4" type="ORF">DDZ16_13730</name>
</gene>
<keyword evidence="2" id="KW-0175">Coiled coil</keyword>
<name>A0A2U2B6X6_9BACT</name>
<protein>
    <recommendedName>
        <fullName evidence="3">Helicase ATP-binding domain-containing protein</fullName>
    </recommendedName>
</protein>
<dbReference type="InterPro" id="IPR039187">
    <property type="entry name" value="SNO_AAA"/>
</dbReference>
<comment type="similarity">
    <text evidence="1">Belongs to the SBNO family.</text>
</comment>
<dbReference type="InterPro" id="IPR027417">
    <property type="entry name" value="P-loop_NTPase"/>
</dbReference>
<dbReference type="RefSeq" id="WP_109265056.1">
    <property type="nucleotide sequence ID" value="NZ_QEWP01000011.1"/>
</dbReference>
<evidence type="ECO:0000259" key="3">
    <source>
        <dbReference type="PROSITE" id="PS51192"/>
    </source>
</evidence>
<dbReference type="Pfam" id="PF13872">
    <property type="entry name" value="AAA_34"/>
    <property type="match status" value="1"/>
</dbReference>
<proteinExistence type="inferred from homology"/>
<dbReference type="PROSITE" id="PS51192">
    <property type="entry name" value="HELICASE_ATP_BIND_1"/>
    <property type="match status" value="1"/>
</dbReference>
<dbReference type="OrthoDB" id="9815272at2"/>
<dbReference type="GO" id="GO:0006355">
    <property type="term" value="P:regulation of DNA-templated transcription"/>
    <property type="evidence" value="ECO:0007669"/>
    <property type="project" value="InterPro"/>
</dbReference>
<organism evidence="4 5">
    <name type="scientific">Marinilabilia rubra</name>
    <dbReference type="NCBI Taxonomy" id="2162893"/>
    <lineage>
        <taxon>Bacteria</taxon>
        <taxon>Pseudomonadati</taxon>
        <taxon>Bacteroidota</taxon>
        <taxon>Bacteroidia</taxon>
        <taxon>Marinilabiliales</taxon>
        <taxon>Marinilabiliaceae</taxon>
        <taxon>Marinilabilia</taxon>
    </lineage>
</organism>
<feature type="coiled-coil region" evidence="2">
    <location>
        <begin position="927"/>
        <end position="960"/>
    </location>
</feature>
<comment type="caution">
    <text evidence="4">The sequence shown here is derived from an EMBL/GenBank/DDBJ whole genome shotgun (WGS) entry which is preliminary data.</text>
</comment>
<dbReference type="EMBL" id="QEWP01000011">
    <property type="protein sequence ID" value="PWD98794.1"/>
    <property type="molecule type" value="Genomic_DNA"/>
</dbReference>
<dbReference type="Pfam" id="PF13871">
    <property type="entry name" value="Helicase_C_4"/>
    <property type="match status" value="1"/>
</dbReference>
<evidence type="ECO:0000313" key="4">
    <source>
        <dbReference type="EMBL" id="PWD98794.1"/>
    </source>
</evidence>
<evidence type="ECO:0000256" key="1">
    <source>
        <dbReference type="ARBA" id="ARBA00006992"/>
    </source>
</evidence>
<dbReference type="SMART" id="SM00487">
    <property type="entry name" value="DEXDc"/>
    <property type="match status" value="1"/>
</dbReference>
<evidence type="ECO:0000313" key="5">
    <source>
        <dbReference type="Proteomes" id="UP000244956"/>
    </source>
</evidence>
<dbReference type="SUPFAM" id="SSF52540">
    <property type="entry name" value="P-loop containing nucleoside triphosphate hydrolases"/>
    <property type="match status" value="2"/>
</dbReference>
<dbReference type="PANTHER" id="PTHR12706:SF30">
    <property type="entry name" value="PROTEIN STRAWBERRY NOTCH-RELATED"/>
    <property type="match status" value="1"/>
</dbReference>
<dbReference type="Proteomes" id="UP000244956">
    <property type="component" value="Unassembled WGS sequence"/>
</dbReference>
<dbReference type="Gene3D" id="3.40.50.300">
    <property type="entry name" value="P-loop containing nucleotide triphosphate hydrolases"/>
    <property type="match status" value="1"/>
</dbReference>
<accession>A0A2U2B6X6</accession>
<dbReference type="InterPro" id="IPR026937">
    <property type="entry name" value="SBNO_Helicase_C_dom"/>
</dbReference>
<sequence length="1291" mass="145748">MNFHIQIDKKQQVLLTKTVITFDKRPAPEISEKLLFWGFDVSTGFKKFSARLKDLSERTPHRWRLFLKSHGYKPTGKGLGEPYIPVSEGGIILETQVPDSMADETHIAARKIKKHMGGNVFDLVRKKLGYKTKEELEKALSAEQIDAVALAIYNIEERNQSLIVGDQTGIGKGRIAAAMIRYANQQKKIPIFLSEKPNLFSDIYRDLADIGSGHLVPFIVNADDAKTRVKDSEGNLLYQADARAVQESVFKSQQLPKKYDVILATYTQFNQPEKKPLKPMFLAKMAEGNIIIMDEAHNASGASQTGTFLMNVIQNAAGVVFLSATFAKRPDNMPIYALKTCLSEANMTKDELVDSITRGGVALQEILSAQLVSEGQMIRRERSFEGIEVDYVTLTENEREHRRIADKVTEIIRDIIAFQKDYVAEAVNNLDDAMKAEGGEASSRKGTSSAGVDNQPYFSKVFNVINQLLLSLKAEDVARDAIRSLKAGRKPVIAFANTMGSFLEEIAESAPGEVINTDFKHVLYKGLKSVLKITITDYRGQKKYDFLEPAMISEEALAEYNRITDEIDRVATGITISPIDRIVEIIENAGFIVAEVTGRKIMVQFSGRESGTILSRKRIATNDAFRQFNDNEVDCLLINQSGSTGASAHAIVTRKVSKAQVKQREMIVLQPELDINTEVQKRGRINRTGQILKPRYRYISSAIPAEKRLQMMLQRKLRSLDANTTSNQKANQSQIGEQVDFLNKYGDKLVADYLIENPEIDELLGKPLGVEAPEIREGGIQKVSGRVAILSVADQEKFYTDMALRYTEYVEYLKQIEEYDLEVEAVALDAVVIDRKVIKAGKGGKSAFGRDSILKTCDCANLRKPFRKSQIQELIKQTVGNQDPLSYTEKIIQDMEQALQARLQNMLSHIDERLEVARSYIRKEKNYKKLKNQAEQAAYVKKRLQEIENSRESLINAEREKSDRLRRAIRNRIRTFYPGRGVYVPNVVSNDPSPAVFLGFVINHKEENPYTLSKIKVRFAVGDGRKYMVLALSGDQGAMVERIIGLSSSLDNYSQVEILNQWDEMMKKRQADRITRYIITDNILQGIANYRGKLIDFTLQGGGKEKGILMPDGWEKEKATASVQVPVIKILPYLQSLNKNSLVALTNGIVLSRGYDGYELVIPYGARNKEIYTDPDLFRLMEGNDGFNKRSSNMVGSFDPSRLTQVTRILQDKYSLSAQMSRTMFELIFEDEDVSEVIARRDPDEAYAREQLAIDKKRYRQRVGQNKETKKLKALSLATALELEMEMEFEF</sequence>
<dbReference type="PANTHER" id="PTHR12706">
    <property type="entry name" value="STRAWBERRY NOTCH-RELATED"/>
    <property type="match status" value="1"/>
</dbReference>
<feature type="domain" description="Helicase ATP-binding" evidence="3">
    <location>
        <begin position="153"/>
        <end position="344"/>
    </location>
</feature>
<dbReference type="InterPro" id="IPR014001">
    <property type="entry name" value="Helicase_ATP-bd"/>
</dbReference>
<reference evidence="4 5" key="1">
    <citation type="submission" date="2018-05" db="EMBL/GenBank/DDBJ databases">
        <title>Marinilabilia rubrum sp. nov., isolated from saltern sediment.</title>
        <authorList>
            <person name="Zhang R."/>
        </authorList>
    </citation>
    <scope>NUCLEOTIDE SEQUENCE [LARGE SCALE GENOMIC DNA]</scope>
    <source>
        <strain evidence="4 5">WTE16</strain>
    </source>
</reference>
<keyword evidence="5" id="KW-1185">Reference proteome</keyword>
<evidence type="ECO:0000256" key="2">
    <source>
        <dbReference type="SAM" id="Coils"/>
    </source>
</evidence>